<dbReference type="RefSeq" id="WP_155053388.1">
    <property type="nucleotide sequence ID" value="NZ_BAAAIB010000009.1"/>
</dbReference>
<feature type="transmembrane region" description="Helical" evidence="6">
    <location>
        <begin position="289"/>
        <end position="313"/>
    </location>
</feature>
<evidence type="ECO:0000313" key="8">
    <source>
        <dbReference type="EMBL" id="MTH70366.1"/>
    </source>
</evidence>
<dbReference type="Pfam" id="PF00482">
    <property type="entry name" value="T2SSF"/>
    <property type="match status" value="1"/>
</dbReference>
<feature type="transmembrane region" description="Helical" evidence="6">
    <location>
        <begin position="86"/>
        <end position="107"/>
    </location>
</feature>
<evidence type="ECO:0000256" key="5">
    <source>
        <dbReference type="ARBA" id="ARBA00023136"/>
    </source>
</evidence>
<evidence type="ECO:0000256" key="1">
    <source>
        <dbReference type="ARBA" id="ARBA00004651"/>
    </source>
</evidence>
<evidence type="ECO:0000256" key="3">
    <source>
        <dbReference type="ARBA" id="ARBA00022692"/>
    </source>
</evidence>
<gene>
    <name evidence="8" type="ORF">GJ743_18545</name>
</gene>
<dbReference type="EMBL" id="WMLB01000045">
    <property type="protein sequence ID" value="MTH70366.1"/>
    <property type="molecule type" value="Genomic_DNA"/>
</dbReference>
<reference evidence="8 9" key="1">
    <citation type="submission" date="2019-11" db="EMBL/GenBank/DDBJ databases">
        <title>Agromyces kandeliae sp. nov., isolated from mangrove soil.</title>
        <authorList>
            <person name="Wang R."/>
        </authorList>
    </citation>
    <scope>NUCLEOTIDE SEQUENCE [LARGE SCALE GENOMIC DNA]</scope>
    <source>
        <strain evidence="8 9">JCM 11433</strain>
    </source>
</reference>
<organism evidence="8 9">
    <name type="scientific">Agromyces bracchium</name>
    <dbReference type="NCBI Taxonomy" id="88376"/>
    <lineage>
        <taxon>Bacteria</taxon>
        <taxon>Bacillati</taxon>
        <taxon>Actinomycetota</taxon>
        <taxon>Actinomycetes</taxon>
        <taxon>Micrococcales</taxon>
        <taxon>Microbacteriaceae</taxon>
        <taxon>Agromyces</taxon>
    </lineage>
</organism>
<name>A0A6I3MG67_9MICO</name>
<evidence type="ECO:0000259" key="7">
    <source>
        <dbReference type="Pfam" id="PF00482"/>
    </source>
</evidence>
<dbReference type="GO" id="GO:0005886">
    <property type="term" value="C:plasma membrane"/>
    <property type="evidence" value="ECO:0007669"/>
    <property type="project" value="UniProtKB-SubCell"/>
</dbReference>
<feature type="transmembrane region" description="Helical" evidence="6">
    <location>
        <begin position="113"/>
        <end position="133"/>
    </location>
</feature>
<dbReference type="Proteomes" id="UP000433071">
    <property type="component" value="Unassembled WGS sequence"/>
</dbReference>
<dbReference type="AlphaFoldDB" id="A0A6I3MG67"/>
<proteinExistence type="predicted"/>
<feature type="domain" description="Type II secretion system protein GspF" evidence="7">
    <location>
        <begin position="150"/>
        <end position="275"/>
    </location>
</feature>
<dbReference type="InterPro" id="IPR018076">
    <property type="entry name" value="T2SS_GspF_dom"/>
</dbReference>
<dbReference type="Gene3D" id="1.20.81.30">
    <property type="entry name" value="Type II secretion system (T2SS), domain F"/>
    <property type="match status" value="1"/>
</dbReference>
<keyword evidence="5 6" id="KW-0472">Membrane</keyword>
<sequence length="317" mass="34509">MNALLIAGVLLSLIALLALVFLVIVPPARRVAVQRRLAPGEEYVSPLTKATDKTVETIEAVMSRRDRTLFGEERLELAGIRMTPSAFVLVVFSMASVLALLGVILGFGSWAAVFWGVVFALLAPLIAHVYLTVRTAGRRAKFADQLDDTLTLVSGNLRAGHGLTQAIDSVARYADPPTSEEFSRIVNEVRIGRDLDVALANTAARMESADFDWAAQAIAVNRETGGNLAETLQRTAATIRERNQIRRQVKALSAEGRLSAIILIALPIVVFAFVVVVRPEYLAPFFETLLGWLALAVAVLLMIVGTVWMVFAVRVKF</sequence>
<keyword evidence="3 6" id="KW-0812">Transmembrane</keyword>
<evidence type="ECO:0000256" key="4">
    <source>
        <dbReference type="ARBA" id="ARBA00022989"/>
    </source>
</evidence>
<comment type="subcellular location">
    <subcellularLocation>
        <location evidence="1">Cell membrane</location>
        <topology evidence="1">Multi-pass membrane protein</topology>
    </subcellularLocation>
</comment>
<keyword evidence="4 6" id="KW-1133">Transmembrane helix</keyword>
<feature type="transmembrane region" description="Helical" evidence="6">
    <location>
        <begin position="256"/>
        <end position="277"/>
    </location>
</feature>
<keyword evidence="2" id="KW-1003">Cell membrane</keyword>
<protein>
    <submittedName>
        <fullName evidence="8">Type II secretion system protein F</fullName>
    </submittedName>
</protein>
<keyword evidence="9" id="KW-1185">Reference proteome</keyword>
<evidence type="ECO:0000256" key="6">
    <source>
        <dbReference type="SAM" id="Phobius"/>
    </source>
</evidence>
<dbReference type="OrthoDB" id="597333at2"/>
<feature type="transmembrane region" description="Helical" evidence="6">
    <location>
        <begin position="6"/>
        <end position="25"/>
    </location>
</feature>
<accession>A0A6I3MG67</accession>
<dbReference type="PANTHER" id="PTHR35007">
    <property type="entry name" value="INTEGRAL MEMBRANE PROTEIN-RELATED"/>
    <property type="match status" value="1"/>
</dbReference>
<evidence type="ECO:0000256" key="2">
    <source>
        <dbReference type="ARBA" id="ARBA00022475"/>
    </source>
</evidence>
<comment type="caution">
    <text evidence="8">The sequence shown here is derived from an EMBL/GenBank/DDBJ whole genome shotgun (WGS) entry which is preliminary data.</text>
</comment>
<dbReference type="PANTHER" id="PTHR35007:SF1">
    <property type="entry name" value="PILUS ASSEMBLY PROTEIN"/>
    <property type="match status" value="1"/>
</dbReference>
<evidence type="ECO:0000313" key="9">
    <source>
        <dbReference type="Proteomes" id="UP000433071"/>
    </source>
</evidence>
<dbReference type="InterPro" id="IPR042094">
    <property type="entry name" value="T2SS_GspF_sf"/>
</dbReference>